<proteinExistence type="predicted"/>
<dbReference type="EMBL" id="ML738743">
    <property type="protein sequence ID" value="KAE8156872.1"/>
    <property type="molecule type" value="Genomic_DNA"/>
</dbReference>
<organism evidence="1 2">
    <name type="scientific">Aspergillus tamarii</name>
    <dbReference type="NCBI Taxonomy" id="41984"/>
    <lineage>
        <taxon>Eukaryota</taxon>
        <taxon>Fungi</taxon>
        <taxon>Dikarya</taxon>
        <taxon>Ascomycota</taxon>
        <taxon>Pezizomycotina</taxon>
        <taxon>Eurotiomycetes</taxon>
        <taxon>Eurotiomycetidae</taxon>
        <taxon>Eurotiales</taxon>
        <taxon>Aspergillaceae</taxon>
        <taxon>Aspergillus</taxon>
        <taxon>Aspergillus subgen. Circumdati</taxon>
    </lineage>
</organism>
<evidence type="ECO:0000313" key="2">
    <source>
        <dbReference type="Proteomes" id="UP000326950"/>
    </source>
</evidence>
<accession>A0A5N6UEA0</accession>
<sequence length="229" mass="24443">MKAMGIHFKAREACYSSLPDGRSDFAITFCGSAIGLPGELHADRAVFAGIDEAIRGGVEDGAVKVVEDTGIGVKEARIDESSDREVITEEGMIIFETPLSGAFIEKVSAVVIVGATAVDVMLMPETEISLFHPITAIALAVELLSKVVVTIVQSPGFSDAVDPNVRTILDATADRQSPSSLLFGIPFSRIYSLTPNQRLNPCSLKRVHVRRAAHGQRAGAIPNRGYHSV</sequence>
<name>A0A5N6UEA0_ASPTM</name>
<dbReference type="OrthoDB" id="10561690at2759"/>
<dbReference type="AlphaFoldDB" id="A0A5N6UEA0"/>
<gene>
    <name evidence="1" type="ORF">BDV40DRAFT_305663</name>
</gene>
<evidence type="ECO:0000313" key="1">
    <source>
        <dbReference type="EMBL" id="KAE8156872.1"/>
    </source>
</evidence>
<protein>
    <submittedName>
        <fullName evidence="1">Uncharacterized protein</fullName>
    </submittedName>
</protein>
<reference evidence="1 2" key="1">
    <citation type="submission" date="2019-04" db="EMBL/GenBank/DDBJ databases">
        <title>Friends and foes A comparative genomics study of 23 Aspergillus species from section Flavi.</title>
        <authorList>
            <consortium name="DOE Joint Genome Institute"/>
            <person name="Kjaerbolling I."/>
            <person name="Vesth T."/>
            <person name="Frisvad J.C."/>
            <person name="Nybo J.L."/>
            <person name="Theobald S."/>
            <person name="Kildgaard S."/>
            <person name="Isbrandt T."/>
            <person name="Kuo A."/>
            <person name="Sato A."/>
            <person name="Lyhne E.K."/>
            <person name="Kogle M.E."/>
            <person name="Wiebenga A."/>
            <person name="Kun R.S."/>
            <person name="Lubbers R.J."/>
            <person name="Makela M.R."/>
            <person name="Barry K."/>
            <person name="Chovatia M."/>
            <person name="Clum A."/>
            <person name="Daum C."/>
            <person name="Haridas S."/>
            <person name="He G."/>
            <person name="LaButti K."/>
            <person name="Lipzen A."/>
            <person name="Mondo S."/>
            <person name="Riley R."/>
            <person name="Salamov A."/>
            <person name="Simmons B.A."/>
            <person name="Magnuson J.K."/>
            <person name="Henrissat B."/>
            <person name="Mortensen U.H."/>
            <person name="Larsen T.O."/>
            <person name="Devries R.P."/>
            <person name="Grigoriev I.V."/>
            <person name="Machida M."/>
            <person name="Baker S.E."/>
            <person name="Andersen M.R."/>
        </authorList>
    </citation>
    <scope>NUCLEOTIDE SEQUENCE [LARGE SCALE GENOMIC DNA]</scope>
    <source>
        <strain evidence="1 2">CBS 117626</strain>
    </source>
</reference>
<dbReference type="Proteomes" id="UP000326950">
    <property type="component" value="Unassembled WGS sequence"/>
</dbReference>
<keyword evidence="2" id="KW-1185">Reference proteome</keyword>